<evidence type="ECO:0000313" key="20">
    <source>
        <dbReference type="Proteomes" id="UP000694700"/>
    </source>
</evidence>
<dbReference type="Ensembl" id="ENSCCRT00015029651.1">
    <property type="protein sequence ID" value="ENSCCRP00015028639.1"/>
    <property type="gene ID" value="ENSCCRG00015011992.1"/>
</dbReference>
<evidence type="ECO:0000256" key="7">
    <source>
        <dbReference type="ARBA" id="ARBA00022782"/>
    </source>
</evidence>
<dbReference type="InterPro" id="IPR016201">
    <property type="entry name" value="PSI"/>
</dbReference>
<evidence type="ECO:0000256" key="13">
    <source>
        <dbReference type="ARBA" id="ARBA00023319"/>
    </source>
</evidence>
<keyword evidence="4" id="KW-0597">Phosphoprotein</keyword>
<dbReference type="SMART" id="SM00630">
    <property type="entry name" value="Sema"/>
    <property type="match status" value="1"/>
</dbReference>
<evidence type="ECO:0000256" key="2">
    <source>
        <dbReference type="ARBA" id="ARBA00009492"/>
    </source>
</evidence>
<accession>A0A8C1TWC0</accession>
<dbReference type="PANTHER" id="PTHR11036:SF14">
    <property type="entry name" value="SEMAPHORIN-4B"/>
    <property type="match status" value="1"/>
</dbReference>
<comment type="subcellular location">
    <subcellularLocation>
        <location evidence="1">Membrane</location>
        <topology evidence="1">Single-pass type I membrane protein</topology>
    </subcellularLocation>
</comment>
<dbReference type="GO" id="GO:0071526">
    <property type="term" value="P:semaphorin-plexin signaling pathway"/>
    <property type="evidence" value="ECO:0007669"/>
    <property type="project" value="TreeGrafter"/>
</dbReference>
<protein>
    <recommendedName>
        <fullName evidence="18">Sema domain-containing protein</fullName>
    </recommendedName>
</protein>
<dbReference type="Proteomes" id="UP000694700">
    <property type="component" value="Unplaced"/>
</dbReference>
<dbReference type="Gene3D" id="3.30.1680.10">
    <property type="entry name" value="ligand-binding face of the semaphorins, domain 2"/>
    <property type="match status" value="1"/>
</dbReference>
<evidence type="ECO:0000256" key="8">
    <source>
        <dbReference type="ARBA" id="ARBA00022902"/>
    </source>
</evidence>
<comment type="caution">
    <text evidence="14">Lacks conserved residue(s) required for the propagation of feature annotation.</text>
</comment>
<dbReference type="SUPFAM" id="SSF103575">
    <property type="entry name" value="Plexin repeat"/>
    <property type="match status" value="1"/>
</dbReference>
<feature type="signal peptide" evidence="17">
    <location>
        <begin position="1"/>
        <end position="33"/>
    </location>
</feature>
<keyword evidence="13" id="KW-0393">Immunoglobulin domain</keyword>
<sequence length="820" mass="91600">MFSPGLHLFDWKYMILSCMFKVIFLTVCSDAEGRSVREFSVDGVYNYSTLLLSPDENKIYVGARENIFSLSLDNISVTLVLHLLQLTWSTPEKKRQECIFKGKGPQTDCFNYIKILLRLNSTHLYVCGTYAFSPSCAYINISSFSLERDEKGEHIMEDGRGRCPFNPEYRSTAIAVDGELYTATVSNFQGNEPTIYRSLGSGTPLKTENSLNWLQDPAFVGSAYITGSDSERSDDQIYFFFSEMGKEFDFFDNTIVSRIARVCKEDQGGERVLQKKWTTFLKAQLLCSLPDDGFPFNIIQDVYVLPAQQKKNTLLYAVFTSQWSKGLAGSSAVCVFSMDQVEKAFSGRYKEVNRETQQWYTHTHSVPEPRPGMCITNASRQLGIDSSLDMPDKVLNFVKDHFLMDSPVKSQLVLFTHSVHYTQIAVHHVQGLHAAYDVLFIGTDDGRLQKAVNVAGMMHIIEEIQLFPEQQPVQNIEMDSAKGLLFVSSHSGIVQLPVANCSFHNNCGECVLARDPYCAWTGTHSQVNLRISTYTSICHPSEYVITPISLPLFLVLPRSFPSSQDSACELIIVPANTLRLLPCILRSNHAERKWSYKPDAGHFLFPSPDGGLVVSSRAGSDEVFSCWSEEHGFRQLLANYCVKAEPLSENTTNTGRMDAHLIIQSISSDILSSESAHSAQLRIKTYGTELAVVCVLLAVCVLSFGLSVAYRHRGWMKEVLRGGEQTGEAQKSTVRPGESLPLNTSVLPTSPSDHRSYQTLEENCGYIIAPSETSTQHNSKEAQTLTQTPQNGFKETHVEVSDISPQPRVRLGSVIRDSVV</sequence>
<dbReference type="Pfam" id="PF01403">
    <property type="entry name" value="Sema"/>
    <property type="match status" value="1"/>
</dbReference>
<organism evidence="19 20">
    <name type="scientific">Cyprinus carpio</name>
    <name type="common">Common carp</name>
    <dbReference type="NCBI Taxonomy" id="7962"/>
    <lineage>
        <taxon>Eukaryota</taxon>
        <taxon>Metazoa</taxon>
        <taxon>Chordata</taxon>
        <taxon>Craniata</taxon>
        <taxon>Vertebrata</taxon>
        <taxon>Euteleostomi</taxon>
        <taxon>Actinopterygii</taxon>
        <taxon>Neopterygii</taxon>
        <taxon>Teleostei</taxon>
        <taxon>Ostariophysi</taxon>
        <taxon>Cypriniformes</taxon>
        <taxon>Cyprinidae</taxon>
        <taxon>Cyprininae</taxon>
        <taxon>Cyprinus</taxon>
    </lineage>
</organism>
<dbReference type="GO" id="GO:0030215">
    <property type="term" value="F:semaphorin receptor binding"/>
    <property type="evidence" value="ECO:0007669"/>
    <property type="project" value="InterPro"/>
</dbReference>
<dbReference type="InterPro" id="IPR027231">
    <property type="entry name" value="Semaphorin"/>
</dbReference>
<evidence type="ECO:0000256" key="4">
    <source>
        <dbReference type="ARBA" id="ARBA00022553"/>
    </source>
</evidence>
<dbReference type="PANTHER" id="PTHR11036">
    <property type="entry name" value="SEMAPHORIN"/>
    <property type="match status" value="1"/>
</dbReference>
<dbReference type="AlphaFoldDB" id="A0A8C1TWC0"/>
<feature type="region of interest" description="Disordered" evidence="15">
    <location>
        <begin position="773"/>
        <end position="805"/>
    </location>
</feature>
<dbReference type="InterPro" id="IPR002165">
    <property type="entry name" value="Plexin_repeat"/>
</dbReference>
<dbReference type="Gene3D" id="2.130.10.10">
    <property type="entry name" value="YVTN repeat-like/Quinoprotein amine dehydrogenase"/>
    <property type="match status" value="1"/>
</dbReference>
<dbReference type="GO" id="GO:0005886">
    <property type="term" value="C:plasma membrane"/>
    <property type="evidence" value="ECO:0007669"/>
    <property type="project" value="TreeGrafter"/>
</dbReference>
<keyword evidence="6 17" id="KW-0732">Signal</keyword>
<comment type="similarity">
    <text evidence="2">Belongs to the semaphorin family.</text>
</comment>
<dbReference type="SUPFAM" id="SSF101912">
    <property type="entry name" value="Sema domain"/>
    <property type="match status" value="1"/>
</dbReference>
<keyword evidence="9 16" id="KW-1133">Transmembrane helix</keyword>
<feature type="region of interest" description="Disordered" evidence="15">
    <location>
        <begin position="723"/>
        <end position="742"/>
    </location>
</feature>
<keyword evidence="12" id="KW-0325">Glycoprotein</keyword>
<evidence type="ECO:0000313" key="19">
    <source>
        <dbReference type="Ensembl" id="ENSCCRP00015028639.1"/>
    </source>
</evidence>
<dbReference type="SMART" id="SM00423">
    <property type="entry name" value="PSI"/>
    <property type="match status" value="1"/>
</dbReference>
<evidence type="ECO:0000256" key="15">
    <source>
        <dbReference type="SAM" id="MobiDB-lite"/>
    </source>
</evidence>
<evidence type="ECO:0000256" key="3">
    <source>
        <dbReference type="ARBA" id="ARBA00022473"/>
    </source>
</evidence>
<feature type="chain" id="PRO_5034374741" description="Sema domain-containing protein" evidence="17">
    <location>
        <begin position="34"/>
        <end position="820"/>
    </location>
</feature>
<dbReference type="GO" id="GO:0030335">
    <property type="term" value="P:positive regulation of cell migration"/>
    <property type="evidence" value="ECO:0007669"/>
    <property type="project" value="TreeGrafter"/>
</dbReference>
<evidence type="ECO:0000256" key="10">
    <source>
        <dbReference type="ARBA" id="ARBA00023136"/>
    </source>
</evidence>
<keyword evidence="8" id="KW-0524">Neurogenesis</keyword>
<keyword evidence="10 16" id="KW-0472">Membrane</keyword>
<dbReference type="GO" id="GO:0045499">
    <property type="term" value="F:chemorepellent activity"/>
    <property type="evidence" value="ECO:0007669"/>
    <property type="project" value="TreeGrafter"/>
</dbReference>
<dbReference type="GO" id="GO:0001755">
    <property type="term" value="P:neural crest cell migration"/>
    <property type="evidence" value="ECO:0007669"/>
    <property type="project" value="TreeGrafter"/>
</dbReference>
<dbReference type="InterPro" id="IPR036352">
    <property type="entry name" value="Semap_dom_sf"/>
</dbReference>
<evidence type="ECO:0000256" key="5">
    <source>
        <dbReference type="ARBA" id="ARBA00022692"/>
    </source>
</evidence>
<feature type="transmembrane region" description="Helical" evidence="16">
    <location>
        <begin position="690"/>
        <end position="710"/>
    </location>
</feature>
<keyword evidence="11" id="KW-1015">Disulfide bond</keyword>
<evidence type="ECO:0000256" key="1">
    <source>
        <dbReference type="ARBA" id="ARBA00004479"/>
    </source>
</evidence>
<dbReference type="PROSITE" id="PS51004">
    <property type="entry name" value="SEMA"/>
    <property type="match status" value="1"/>
</dbReference>
<name>A0A8C1TWC0_CYPCA</name>
<dbReference type="InterPro" id="IPR001627">
    <property type="entry name" value="Semap_dom"/>
</dbReference>
<evidence type="ECO:0000256" key="16">
    <source>
        <dbReference type="SAM" id="Phobius"/>
    </source>
</evidence>
<keyword evidence="7" id="KW-0221">Differentiation</keyword>
<evidence type="ECO:0000256" key="17">
    <source>
        <dbReference type="SAM" id="SignalP"/>
    </source>
</evidence>
<evidence type="ECO:0000256" key="14">
    <source>
        <dbReference type="PROSITE-ProRule" id="PRU00352"/>
    </source>
</evidence>
<reference evidence="19" key="1">
    <citation type="submission" date="2025-08" db="UniProtKB">
        <authorList>
            <consortium name="Ensembl"/>
        </authorList>
    </citation>
    <scope>IDENTIFICATION</scope>
</reference>
<evidence type="ECO:0000256" key="11">
    <source>
        <dbReference type="ARBA" id="ARBA00023157"/>
    </source>
</evidence>
<evidence type="ECO:0000256" key="6">
    <source>
        <dbReference type="ARBA" id="ARBA00022729"/>
    </source>
</evidence>
<dbReference type="InterPro" id="IPR015943">
    <property type="entry name" value="WD40/YVTN_repeat-like_dom_sf"/>
</dbReference>
<keyword evidence="5 16" id="KW-0812">Transmembrane</keyword>
<feature type="domain" description="Sema" evidence="18">
    <location>
        <begin position="19"/>
        <end position="498"/>
    </location>
</feature>
<dbReference type="GO" id="GO:0007411">
    <property type="term" value="P:axon guidance"/>
    <property type="evidence" value="ECO:0007669"/>
    <property type="project" value="TreeGrafter"/>
</dbReference>
<evidence type="ECO:0000256" key="9">
    <source>
        <dbReference type="ARBA" id="ARBA00022989"/>
    </source>
</evidence>
<proteinExistence type="inferred from homology"/>
<feature type="compositionally biased region" description="Polar residues" evidence="15">
    <location>
        <begin position="773"/>
        <end position="793"/>
    </location>
</feature>
<evidence type="ECO:0000259" key="18">
    <source>
        <dbReference type="PROSITE" id="PS51004"/>
    </source>
</evidence>
<keyword evidence="3" id="KW-0217">Developmental protein</keyword>
<dbReference type="Pfam" id="PF01437">
    <property type="entry name" value="PSI"/>
    <property type="match status" value="1"/>
</dbReference>
<dbReference type="FunFam" id="2.130.10.10:FF:000033">
    <property type="entry name" value="Semaphorin 4B"/>
    <property type="match status" value="1"/>
</dbReference>
<evidence type="ECO:0000256" key="12">
    <source>
        <dbReference type="ARBA" id="ARBA00023180"/>
    </source>
</evidence>